<evidence type="ECO:0000259" key="2">
    <source>
        <dbReference type="Pfam" id="PF01494"/>
    </source>
</evidence>
<dbReference type="GeneID" id="93508506"/>
<dbReference type="Pfam" id="PF01494">
    <property type="entry name" value="FAD_binding_3"/>
    <property type="match status" value="1"/>
</dbReference>
<dbReference type="EMBL" id="JBIRUQ010000003">
    <property type="protein sequence ID" value="MFI1462438.1"/>
    <property type="molecule type" value="Genomic_DNA"/>
</dbReference>
<dbReference type="Gene3D" id="3.50.50.60">
    <property type="entry name" value="FAD/NAD(P)-binding domain"/>
    <property type="match status" value="1"/>
</dbReference>
<accession>A0ABW7TN30</accession>
<protein>
    <submittedName>
        <fullName evidence="3">FAD-dependent oxidoreductase</fullName>
    </submittedName>
</protein>
<gene>
    <name evidence="3" type="ORF">ACH4WX_17110</name>
</gene>
<dbReference type="SUPFAM" id="SSF51905">
    <property type="entry name" value="FAD/NAD(P)-binding domain"/>
    <property type="match status" value="1"/>
</dbReference>
<evidence type="ECO:0000256" key="1">
    <source>
        <dbReference type="ARBA" id="ARBA00023002"/>
    </source>
</evidence>
<name>A0ABW7TN30_9NOCA</name>
<evidence type="ECO:0000313" key="4">
    <source>
        <dbReference type="Proteomes" id="UP001611263"/>
    </source>
</evidence>
<proteinExistence type="predicted"/>
<dbReference type="PANTHER" id="PTHR43476">
    <property type="entry name" value="3-(3-HYDROXY-PHENYL)PROPIONATE/3-HYDROXYCINNAMIC ACID HYDROXYLASE"/>
    <property type="match status" value="1"/>
</dbReference>
<feature type="domain" description="FAD-binding" evidence="2">
    <location>
        <begin position="29"/>
        <end position="279"/>
    </location>
</feature>
<dbReference type="Gene3D" id="3.30.70.2450">
    <property type="match status" value="1"/>
</dbReference>
<keyword evidence="1" id="KW-0560">Oxidoreductase</keyword>
<keyword evidence="4" id="KW-1185">Reference proteome</keyword>
<dbReference type="PANTHER" id="PTHR43476:SF3">
    <property type="entry name" value="FAD-BINDING MONOOXYGENASE"/>
    <property type="match status" value="1"/>
</dbReference>
<dbReference type="Proteomes" id="UP001611263">
    <property type="component" value="Unassembled WGS sequence"/>
</dbReference>
<dbReference type="InterPro" id="IPR002938">
    <property type="entry name" value="FAD-bd"/>
</dbReference>
<reference evidence="3 4" key="1">
    <citation type="submission" date="2024-10" db="EMBL/GenBank/DDBJ databases">
        <title>The Natural Products Discovery Center: Release of the First 8490 Sequenced Strains for Exploring Actinobacteria Biosynthetic Diversity.</title>
        <authorList>
            <person name="Kalkreuter E."/>
            <person name="Kautsar S.A."/>
            <person name="Yang D."/>
            <person name="Bader C.D."/>
            <person name="Teijaro C.N."/>
            <person name="Fluegel L."/>
            <person name="Davis C.M."/>
            <person name="Simpson J.R."/>
            <person name="Lauterbach L."/>
            <person name="Steele A.D."/>
            <person name="Gui C."/>
            <person name="Meng S."/>
            <person name="Li G."/>
            <person name="Viehrig K."/>
            <person name="Ye F."/>
            <person name="Su P."/>
            <person name="Kiefer A.F."/>
            <person name="Nichols A."/>
            <person name="Cepeda A.J."/>
            <person name="Yan W."/>
            <person name="Fan B."/>
            <person name="Jiang Y."/>
            <person name="Adhikari A."/>
            <person name="Zheng C.-J."/>
            <person name="Schuster L."/>
            <person name="Cowan T.M."/>
            <person name="Smanski M.J."/>
            <person name="Chevrette M.G."/>
            <person name="De Carvalho L.P.S."/>
            <person name="Shen B."/>
        </authorList>
    </citation>
    <scope>NUCLEOTIDE SEQUENCE [LARGE SCALE GENOMIC DNA]</scope>
    <source>
        <strain evidence="3 4">NPDC020568</strain>
    </source>
</reference>
<comment type="caution">
    <text evidence="3">The sequence shown here is derived from an EMBL/GenBank/DDBJ whole genome shotgun (WGS) entry which is preliminary data.</text>
</comment>
<evidence type="ECO:0000313" key="3">
    <source>
        <dbReference type="EMBL" id="MFI1462438.1"/>
    </source>
</evidence>
<organism evidence="3 4">
    <name type="scientific">Nocardia carnea</name>
    <dbReference type="NCBI Taxonomy" id="37328"/>
    <lineage>
        <taxon>Bacteria</taxon>
        <taxon>Bacillati</taxon>
        <taxon>Actinomycetota</taxon>
        <taxon>Actinomycetes</taxon>
        <taxon>Mycobacteriales</taxon>
        <taxon>Nocardiaceae</taxon>
        <taxon>Nocardia</taxon>
    </lineage>
</organism>
<dbReference type="InterPro" id="IPR036188">
    <property type="entry name" value="FAD/NAD-bd_sf"/>
</dbReference>
<dbReference type="RefSeq" id="WP_156052221.1">
    <property type="nucleotide sequence ID" value="NZ_JBIRUQ010000003.1"/>
</dbReference>
<dbReference type="InterPro" id="IPR050631">
    <property type="entry name" value="PheA/TfdB_FAD_monoxygenase"/>
</dbReference>
<sequence length="349" mass="38585">MNAPVVVVGMGPVGYRGHSRELVAHLDMSVLSEDTPYPYRVQCEQSKLTRIIRRHLERMPNVTLRFGAPVQRAEIGTGCARLFLPGDTFEPSITADWVLAADGANSAVRRTLGIAFEGVTYPERFLVASTTHDFTADMPGLAPVSYIYDPDDWGVLLRTPSHWRVLFPIVDGQSDEEALAPDNIQRRLQSVVRLPEPYPVVHSTIYSVHQRLAATFGLSRVLLLGDAAHINNPLGGMGMNSGIHDAHAAVEAVCYALTGGDPDRAVATYARVRRDAAALDVQQNTQKNYEEMRQTDAGRRSERFQEMVEIAADPDRARGYLRVASMLASFETSCRRMRRGLTRVIPCGP</sequence>